<dbReference type="Proteomes" id="UP000002630">
    <property type="component" value="Linkage Group LG18"/>
</dbReference>
<reference evidence="2 3" key="1">
    <citation type="journal article" date="2010" name="Nature">
        <title>The Ectocarpus genome and the independent evolution of multicellularity in brown algae.</title>
        <authorList>
            <person name="Cock J.M."/>
            <person name="Sterck L."/>
            <person name="Rouze P."/>
            <person name="Scornet D."/>
            <person name="Allen A.E."/>
            <person name="Amoutzias G."/>
            <person name="Anthouard V."/>
            <person name="Artiguenave F."/>
            <person name="Aury J.M."/>
            <person name="Badger J.H."/>
            <person name="Beszteri B."/>
            <person name="Billiau K."/>
            <person name="Bonnet E."/>
            <person name="Bothwell J.H."/>
            <person name="Bowler C."/>
            <person name="Boyen C."/>
            <person name="Brownlee C."/>
            <person name="Carrano C.J."/>
            <person name="Charrier B."/>
            <person name="Cho G.Y."/>
            <person name="Coelho S.M."/>
            <person name="Collen J."/>
            <person name="Corre E."/>
            <person name="Da Silva C."/>
            <person name="Delage L."/>
            <person name="Delaroque N."/>
            <person name="Dittami S.M."/>
            <person name="Doulbeau S."/>
            <person name="Elias M."/>
            <person name="Farnham G."/>
            <person name="Gachon C.M."/>
            <person name="Gschloessl B."/>
            <person name="Heesch S."/>
            <person name="Jabbari K."/>
            <person name="Jubin C."/>
            <person name="Kawai H."/>
            <person name="Kimura K."/>
            <person name="Kloareg B."/>
            <person name="Kupper F.C."/>
            <person name="Lang D."/>
            <person name="Le Bail A."/>
            <person name="Leblanc C."/>
            <person name="Lerouge P."/>
            <person name="Lohr M."/>
            <person name="Lopez P.J."/>
            <person name="Martens C."/>
            <person name="Maumus F."/>
            <person name="Michel G."/>
            <person name="Miranda-Saavedra D."/>
            <person name="Morales J."/>
            <person name="Moreau H."/>
            <person name="Motomura T."/>
            <person name="Nagasato C."/>
            <person name="Napoli C.A."/>
            <person name="Nelson D.R."/>
            <person name="Nyvall-Collen P."/>
            <person name="Peters A.F."/>
            <person name="Pommier C."/>
            <person name="Potin P."/>
            <person name="Poulain J."/>
            <person name="Quesneville H."/>
            <person name="Read B."/>
            <person name="Rensing S.A."/>
            <person name="Ritter A."/>
            <person name="Rousvoal S."/>
            <person name="Samanta M."/>
            <person name="Samson G."/>
            <person name="Schroeder D.C."/>
            <person name="Segurens B."/>
            <person name="Strittmatter M."/>
            <person name="Tonon T."/>
            <person name="Tregear J.W."/>
            <person name="Valentin K."/>
            <person name="von Dassow P."/>
            <person name="Yamagishi T."/>
            <person name="Van de Peer Y."/>
            <person name="Wincker P."/>
        </authorList>
    </citation>
    <scope>NUCLEOTIDE SEQUENCE [LARGE SCALE GENOMIC DNA]</scope>
    <source>
        <strain evidence="3">Ec32 / CCAP1310/4</strain>
    </source>
</reference>
<dbReference type="EMBL" id="FN648634">
    <property type="protein sequence ID" value="CBJ33155.1"/>
    <property type="molecule type" value="Genomic_DNA"/>
</dbReference>
<evidence type="ECO:0000313" key="2">
    <source>
        <dbReference type="EMBL" id="CBJ33155.1"/>
    </source>
</evidence>
<sequence length="68" mass="7509">MPCTTTSTSLWTTVRLTARRGPSIQKRGAVTGNHRSCRRCRGGRHHCRQEIPPADGNLRRGRGQGPLS</sequence>
<dbReference type="AlphaFoldDB" id="D7G145"/>
<proteinExistence type="predicted"/>
<dbReference type="EMBL" id="FN649743">
    <property type="protein sequence ID" value="CBJ33155.1"/>
    <property type="molecule type" value="Genomic_DNA"/>
</dbReference>
<organism evidence="2 3">
    <name type="scientific">Ectocarpus siliculosus</name>
    <name type="common">Brown alga</name>
    <name type="synonym">Conferva siliculosa</name>
    <dbReference type="NCBI Taxonomy" id="2880"/>
    <lineage>
        <taxon>Eukaryota</taxon>
        <taxon>Sar</taxon>
        <taxon>Stramenopiles</taxon>
        <taxon>Ochrophyta</taxon>
        <taxon>PX clade</taxon>
        <taxon>Phaeophyceae</taxon>
        <taxon>Ectocarpales</taxon>
        <taxon>Ectocarpaceae</taxon>
        <taxon>Ectocarpus</taxon>
    </lineage>
</organism>
<accession>D7G145</accession>
<name>D7G145_ECTSI</name>
<gene>
    <name evidence="2" type="ORF">Esi_0433_0016</name>
</gene>
<feature type="region of interest" description="Disordered" evidence="1">
    <location>
        <begin position="45"/>
        <end position="68"/>
    </location>
</feature>
<evidence type="ECO:0000313" key="3">
    <source>
        <dbReference type="Proteomes" id="UP000002630"/>
    </source>
</evidence>
<protein>
    <submittedName>
        <fullName evidence="2">Uncharacterized protein</fullName>
    </submittedName>
</protein>
<evidence type="ECO:0000256" key="1">
    <source>
        <dbReference type="SAM" id="MobiDB-lite"/>
    </source>
</evidence>
<keyword evidence="3" id="KW-1185">Reference proteome</keyword>
<dbReference type="InParanoid" id="D7G145"/>